<proteinExistence type="predicted"/>
<feature type="transmembrane region" description="Helical" evidence="1">
    <location>
        <begin position="60"/>
        <end position="79"/>
    </location>
</feature>
<reference evidence="2" key="1">
    <citation type="journal article" date="2020" name="Nature">
        <title>Giant virus diversity and host interactions through global metagenomics.</title>
        <authorList>
            <person name="Schulz F."/>
            <person name="Roux S."/>
            <person name="Paez-Espino D."/>
            <person name="Jungbluth S."/>
            <person name="Walsh D.A."/>
            <person name="Denef V.J."/>
            <person name="McMahon K.D."/>
            <person name="Konstantinidis K.T."/>
            <person name="Eloe-Fadrosh E.A."/>
            <person name="Kyrpides N.C."/>
            <person name="Woyke T."/>
        </authorList>
    </citation>
    <scope>NUCLEOTIDE SEQUENCE</scope>
    <source>
        <strain evidence="2">GVMAG-M-3300025572-1</strain>
    </source>
</reference>
<name>A0A6C0IZD5_9ZZZZ</name>
<organism evidence="2">
    <name type="scientific">viral metagenome</name>
    <dbReference type="NCBI Taxonomy" id="1070528"/>
    <lineage>
        <taxon>unclassified sequences</taxon>
        <taxon>metagenomes</taxon>
        <taxon>organismal metagenomes</taxon>
    </lineage>
</organism>
<sequence>MSTTPSPNEPNDSDKEVLDRLFGAPVPTTDQVSTKVVWYIGLALVATVVFWILSSLEGPIILKAVTFFIIILGLDLLFVNWRRSHSIYR</sequence>
<dbReference type="AlphaFoldDB" id="A0A6C0IZD5"/>
<evidence type="ECO:0000256" key="1">
    <source>
        <dbReference type="SAM" id="Phobius"/>
    </source>
</evidence>
<keyword evidence="1" id="KW-0472">Membrane</keyword>
<evidence type="ECO:0000313" key="2">
    <source>
        <dbReference type="EMBL" id="QHT97940.1"/>
    </source>
</evidence>
<accession>A0A6C0IZD5</accession>
<feature type="transmembrane region" description="Helical" evidence="1">
    <location>
        <begin position="36"/>
        <end position="54"/>
    </location>
</feature>
<keyword evidence="1" id="KW-0812">Transmembrane</keyword>
<protein>
    <submittedName>
        <fullName evidence="2">Uncharacterized protein</fullName>
    </submittedName>
</protein>
<keyword evidence="1" id="KW-1133">Transmembrane helix</keyword>
<dbReference type="EMBL" id="MN740285">
    <property type="protein sequence ID" value="QHT97940.1"/>
    <property type="molecule type" value="Genomic_DNA"/>
</dbReference>